<evidence type="ECO:0000259" key="3">
    <source>
        <dbReference type="PROSITE" id="PS50075"/>
    </source>
</evidence>
<dbReference type="EMBL" id="JABBFX010000001">
    <property type="protein sequence ID" value="NML44488.1"/>
    <property type="molecule type" value="Genomic_DNA"/>
</dbReference>
<dbReference type="PROSITE" id="PS00012">
    <property type="entry name" value="PHOSPHOPANTETHEINE"/>
    <property type="match status" value="1"/>
</dbReference>
<dbReference type="Pfam" id="PF00501">
    <property type="entry name" value="AMP-binding"/>
    <property type="match status" value="1"/>
</dbReference>
<comment type="caution">
    <text evidence="4">The sequence shown here is derived from an EMBL/GenBank/DDBJ whole genome shotgun (WGS) entry which is preliminary data.</text>
</comment>
<dbReference type="InterPro" id="IPR020806">
    <property type="entry name" value="PKS_PP-bd"/>
</dbReference>
<gene>
    <name evidence="4" type="ORF">HHL11_12050</name>
</gene>
<evidence type="ECO:0000256" key="2">
    <source>
        <dbReference type="ARBA" id="ARBA00022553"/>
    </source>
</evidence>
<keyword evidence="1" id="KW-0596">Phosphopantetheine</keyword>
<proteinExistence type="predicted"/>
<dbReference type="Gene3D" id="1.10.1200.10">
    <property type="entry name" value="ACP-like"/>
    <property type="match status" value="1"/>
</dbReference>
<accession>A0A848HA50</accession>
<sequence length="620" mass="66572">MLTQLLARAVRRNPDKAAVVQGSRRIGYGALEAEVARCAAGFAALGVGAGDGVALALANAPEFIVGLLAVARLHGIVLPLNPQFRQDEMVRLLRDTAPLVLVADATSLPVCRDAAQHMGNMHLIGVRLGDELPDFAALGLGLPAVAPPEEAWDGPALWLSTSGTTDSYKRVCCTQRNLYSEAVNFVETMALSADDTILCTIPLYHSYGIGNALLDALYLGATLVMPELPPDPVEPPFASRVAQVLELVARERVRFWPGVPHQFRVLAASPLHAAGDLDPVRLCVSSGDVLPRATFEAFRERWGLPVRSLYGSTEAGSIAIDRRPDAQVQFGTLGQPLKNVEIEIRNPDGTLLTAGETGAIWVRSPVIPPTLYDNRPAVNARVFRDGFYDTGDVGSVDAQGFLALTGRQQAFVNVGGYKVDVAEVEEVLQSCPGVSEAAALGVEVPAMGTLVKAVIVASHACTNAQVRKHCQERLAFFKVPRLIERRDALPRSPVGKVLKSELGDVSDYLARLSQGAAARLAQRWPYALPGRRQAMLEDLVGLQLADVLNRPAAGIPRNTGFVDLGLDSLGAIELRGRLEYLLARKLPETLTFDHPTVRAVAAHLLAQQAAPYDRGRENAP</sequence>
<dbReference type="Gene3D" id="3.40.50.12780">
    <property type="entry name" value="N-terminal domain of ligase-like"/>
    <property type="match status" value="1"/>
</dbReference>
<dbReference type="Proteomes" id="UP000541185">
    <property type="component" value="Unassembled WGS sequence"/>
</dbReference>
<dbReference type="InterPro" id="IPR000873">
    <property type="entry name" value="AMP-dep_synth/lig_dom"/>
</dbReference>
<dbReference type="InterPro" id="IPR050237">
    <property type="entry name" value="ATP-dep_AMP-bd_enzyme"/>
</dbReference>
<dbReference type="PANTHER" id="PTHR43767">
    <property type="entry name" value="LONG-CHAIN-FATTY-ACID--COA LIGASE"/>
    <property type="match status" value="1"/>
</dbReference>
<dbReference type="GO" id="GO:0031177">
    <property type="term" value="F:phosphopantetheine binding"/>
    <property type="evidence" value="ECO:0007669"/>
    <property type="project" value="InterPro"/>
</dbReference>
<dbReference type="SMART" id="SM01294">
    <property type="entry name" value="PKS_PP_betabranch"/>
    <property type="match status" value="1"/>
</dbReference>
<dbReference type="PANTHER" id="PTHR43767:SF1">
    <property type="entry name" value="NONRIBOSOMAL PEPTIDE SYNTHASE PES1 (EUROFUNG)-RELATED"/>
    <property type="match status" value="1"/>
</dbReference>
<evidence type="ECO:0000313" key="4">
    <source>
        <dbReference type="EMBL" id="NML44488.1"/>
    </source>
</evidence>
<dbReference type="SUPFAM" id="SSF47336">
    <property type="entry name" value="ACP-like"/>
    <property type="match status" value="1"/>
</dbReference>
<organism evidence="4 5">
    <name type="scientific">Ramlibacter agri</name>
    <dbReference type="NCBI Taxonomy" id="2728837"/>
    <lineage>
        <taxon>Bacteria</taxon>
        <taxon>Pseudomonadati</taxon>
        <taxon>Pseudomonadota</taxon>
        <taxon>Betaproteobacteria</taxon>
        <taxon>Burkholderiales</taxon>
        <taxon>Comamonadaceae</taxon>
        <taxon>Ramlibacter</taxon>
    </lineage>
</organism>
<dbReference type="InterPro" id="IPR025110">
    <property type="entry name" value="AMP-bd_C"/>
</dbReference>
<dbReference type="RefSeq" id="WP_169418610.1">
    <property type="nucleotide sequence ID" value="NZ_JABBFX010000001.1"/>
</dbReference>
<dbReference type="Pfam" id="PF00550">
    <property type="entry name" value="PP-binding"/>
    <property type="match status" value="1"/>
</dbReference>
<dbReference type="InterPro" id="IPR042099">
    <property type="entry name" value="ANL_N_sf"/>
</dbReference>
<dbReference type="InterPro" id="IPR036736">
    <property type="entry name" value="ACP-like_sf"/>
</dbReference>
<dbReference type="InterPro" id="IPR009081">
    <property type="entry name" value="PP-bd_ACP"/>
</dbReference>
<evidence type="ECO:0000313" key="5">
    <source>
        <dbReference type="Proteomes" id="UP000541185"/>
    </source>
</evidence>
<keyword evidence="5" id="KW-1185">Reference proteome</keyword>
<dbReference type="InterPro" id="IPR045851">
    <property type="entry name" value="AMP-bd_C_sf"/>
</dbReference>
<dbReference type="SMART" id="SM00823">
    <property type="entry name" value="PKS_PP"/>
    <property type="match status" value="1"/>
</dbReference>
<dbReference type="SUPFAM" id="SSF56801">
    <property type="entry name" value="Acetyl-CoA synthetase-like"/>
    <property type="match status" value="1"/>
</dbReference>
<protein>
    <submittedName>
        <fullName evidence="4">AMP-binding protein</fullName>
    </submittedName>
</protein>
<dbReference type="GO" id="GO:0016878">
    <property type="term" value="F:acid-thiol ligase activity"/>
    <property type="evidence" value="ECO:0007669"/>
    <property type="project" value="UniProtKB-ARBA"/>
</dbReference>
<dbReference type="InterPro" id="IPR006162">
    <property type="entry name" value="Ppantetheine_attach_site"/>
</dbReference>
<name>A0A848HA50_9BURK</name>
<dbReference type="Pfam" id="PF13193">
    <property type="entry name" value="AMP-binding_C"/>
    <property type="match status" value="1"/>
</dbReference>
<dbReference type="PROSITE" id="PS50075">
    <property type="entry name" value="CARRIER"/>
    <property type="match status" value="1"/>
</dbReference>
<dbReference type="Gene3D" id="3.30.300.30">
    <property type="match status" value="1"/>
</dbReference>
<evidence type="ECO:0000256" key="1">
    <source>
        <dbReference type="ARBA" id="ARBA00022450"/>
    </source>
</evidence>
<keyword evidence="2" id="KW-0597">Phosphoprotein</keyword>
<feature type="domain" description="Carrier" evidence="3">
    <location>
        <begin position="534"/>
        <end position="608"/>
    </location>
</feature>
<reference evidence="4 5" key="1">
    <citation type="submission" date="2020-04" db="EMBL/GenBank/DDBJ databases">
        <title>Ramlibacter sp. G-1-2-2 isolated from soil.</title>
        <authorList>
            <person name="Dahal R.H."/>
        </authorList>
    </citation>
    <scope>NUCLEOTIDE SEQUENCE [LARGE SCALE GENOMIC DNA]</scope>
    <source>
        <strain evidence="4 5">G-1-2-2</strain>
    </source>
</reference>
<dbReference type="AlphaFoldDB" id="A0A848HA50"/>